<feature type="region of interest" description="Disordered" evidence="3">
    <location>
        <begin position="811"/>
        <end position="838"/>
    </location>
</feature>
<keyword evidence="1" id="KW-1188">Viral release from host cell</keyword>
<dbReference type="Proteomes" id="UP000283585">
    <property type="component" value="Unassembled WGS sequence"/>
</dbReference>
<evidence type="ECO:0000256" key="1">
    <source>
        <dbReference type="ARBA" id="ARBA00022612"/>
    </source>
</evidence>
<dbReference type="RefSeq" id="WP_118044461.1">
    <property type="nucleotide sequence ID" value="NZ_QRSS01000004.1"/>
</dbReference>
<gene>
    <name evidence="5" type="ORF">DWZ12_04850</name>
</gene>
<feature type="compositionally biased region" description="Polar residues" evidence="3">
    <location>
        <begin position="1072"/>
        <end position="1090"/>
    </location>
</feature>
<dbReference type="AlphaFoldDB" id="A0A411ZUL4"/>
<evidence type="ECO:0000313" key="6">
    <source>
        <dbReference type="Proteomes" id="UP000283585"/>
    </source>
</evidence>
<accession>A0A411ZUL4</accession>
<feature type="domain" description="Phage tail tape measure protein" evidence="4">
    <location>
        <begin position="272"/>
        <end position="469"/>
    </location>
</feature>
<dbReference type="InterPro" id="IPR010090">
    <property type="entry name" value="Phage_tape_meas"/>
</dbReference>
<organism evidence="5 6">
    <name type="scientific">Blautia obeum</name>
    <dbReference type="NCBI Taxonomy" id="40520"/>
    <lineage>
        <taxon>Bacteria</taxon>
        <taxon>Bacillati</taxon>
        <taxon>Bacillota</taxon>
        <taxon>Clostridia</taxon>
        <taxon>Lachnospirales</taxon>
        <taxon>Lachnospiraceae</taxon>
        <taxon>Blautia</taxon>
    </lineage>
</organism>
<evidence type="ECO:0000256" key="2">
    <source>
        <dbReference type="SAM" id="Coils"/>
    </source>
</evidence>
<dbReference type="PANTHER" id="PTHR37813:SF1">
    <property type="entry name" value="FELS-2 PROPHAGE PROTEIN"/>
    <property type="match status" value="1"/>
</dbReference>
<reference evidence="5 6" key="1">
    <citation type="submission" date="2018-08" db="EMBL/GenBank/DDBJ databases">
        <title>A genome reference for cultivated species of the human gut microbiota.</title>
        <authorList>
            <person name="Zou Y."/>
            <person name="Xue W."/>
            <person name="Luo G."/>
        </authorList>
    </citation>
    <scope>NUCLEOTIDE SEQUENCE [LARGE SCALE GENOMIC DNA]</scope>
    <source>
        <strain evidence="5 6">AF29-2BH</strain>
    </source>
</reference>
<dbReference type="Pfam" id="PF10145">
    <property type="entry name" value="PhageMin_Tail"/>
    <property type="match status" value="1"/>
</dbReference>
<dbReference type="PANTHER" id="PTHR37813">
    <property type="entry name" value="FELS-2 PROPHAGE PROTEIN"/>
    <property type="match status" value="1"/>
</dbReference>
<dbReference type="EMBL" id="QRSS01000004">
    <property type="protein sequence ID" value="RGQ06519.1"/>
    <property type="molecule type" value="Genomic_DNA"/>
</dbReference>
<protein>
    <submittedName>
        <fullName evidence="5">Phage tail tape measure protein</fullName>
    </submittedName>
</protein>
<dbReference type="NCBIfam" id="TIGR01760">
    <property type="entry name" value="tape_meas_TP901"/>
    <property type="match status" value="1"/>
</dbReference>
<feature type="coiled-coil region" evidence="2">
    <location>
        <begin position="23"/>
        <end position="113"/>
    </location>
</feature>
<comment type="caution">
    <text evidence="5">The sequence shown here is derived from an EMBL/GenBank/DDBJ whole genome shotgun (WGS) entry which is preliminary data.</text>
</comment>
<keyword evidence="2" id="KW-0175">Coiled coil</keyword>
<feature type="compositionally biased region" description="Low complexity" evidence="3">
    <location>
        <begin position="814"/>
        <end position="828"/>
    </location>
</feature>
<name>A0A411ZUL4_9FIRM</name>
<feature type="region of interest" description="Disordered" evidence="3">
    <location>
        <begin position="1117"/>
        <end position="1137"/>
    </location>
</feature>
<feature type="coiled-coil region" evidence="2">
    <location>
        <begin position="685"/>
        <end position="712"/>
    </location>
</feature>
<sequence>MAKRTAIGTVITLDGESSFRASIQNCKNSISAMKSEIQTITKQYEGNANSLEALGAMQEKYSEIQKRAKEQEEKMLTAYGKSAKKQDEVKESMQKMKDAYAEAQKKLQQMQDSGTATAESLEEQERATDEAYKAYLQYEAAVEKAESRTAYFQKALTDAKTEELEAGEAIKKYASYIEEAKGSTDGVASSIDGYGNEIKKAGESAREGGAGVAVFTGALSANVVTAGLEKAIDVLKQGVEYAVQVGSEFEASQSKVKAISDATADEMSQIEEMSKKLGRTTKFSASEISEGFSYMALAGWDATQQLSAMPGVVNLAIAGEMDLAAASDIVTDYLTAFGLGAEYAGEMADMMAYAMSHSNMNVEQLGEAWKNSAANMNAAGQSMQTTTAILEAFSNAGAKGSEAGTKLRAIMRDVTSKMQDGAITIGDTTVQVQDANGNFRDLIDILGDVETATDGMGTAARAAALSAVFTDDSITGVNMALQEGVDNIRNYKSQLEDCDGAAESMSKTMNDNLSGSMKNLSSAAEGLGNAVYSYIGGPLTGVVDGVTDAINDITDAIEPQVTEVTRFVDLVVEAKNKINDAVSTADTNYTTGMANASEMQEYLTILEGARNKEHLTEFQTYQLNNAIKALAGNVPELNDYIDDTGKLLGLSSTEFNNLKNIITKDYKNLIAQVIIEKRNAYAQIMADSEIANKQAESAAQNAEQEMRENLDENFTTLDKIKLTINSITSIGGTDGKMKALWQFKELYDAVKPAQDAADAVKDTGEAFEDAKKQYDEFSDMFPELSKEYGIIKDKNGNWTLSLEDSTEATKKAADATADASDSISDSSEQIGDSAEEVTDTVRNAVATYTTKMQELKDADPSDIIRDQLAAAAAQVQEFQNTMQSNLSSFSLFGDRSSLIDAYTNTNRNEMKLNMSWALSSMKNYTQELDELQKRGVSSDFIDYLTSQGQAGLNYVHSLALASDEELRQFQQTFNEYESYTTGVNDNVKNLLTDYAQGISAGIADGYNSWYEFGIETTAGLFDAINEAMEAIKNGTISGDITDALQVVLQNKADQIEAQKTARKAVAAAQLDSARQTTGHTGNETKASSNNDDLRITDRRHVVVNVVNPVYLDSKKISESNKKNAKNRSRITGRSESY</sequence>
<proteinExistence type="predicted"/>
<evidence type="ECO:0000256" key="3">
    <source>
        <dbReference type="SAM" id="MobiDB-lite"/>
    </source>
</evidence>
<feature type="region of interest" description="Disordered" evidence="3">
    <location>
        <begin position="1070"/>
        <end position="1094"/>
    </location>
</feature>
<evidence type="ECO:0000259" key="4">
    <source>
        <dbReference type="Pfam" id="PF10145"/>
    </source>
</evidence>
<evidence type="ECO:0000313" key="5">
    <source>
        <dbReference type="EMBL" id="RGQ06519.1"/>
    </source>
</evidence>